<dbReference type="EMBL" id="CM042886">
    <property type="protein sequence ID" value="KAI4340532.1"/>
    <property type="molecule type" value="Genomic_DNA"/>
</dbReference>
<proteinExistence type="predicted"/>
<sequence length="1207" mass="130949">MGSDDGAPTCGFFFSAAGAPVPRAAGQSSAFSKSKVSKRRELNRLDLGKDKWESPGVNPFASRDWGLGRGNVSGAEIGSGGGFRRGGGLGDYNLDMDFGRLKIEGGKVGGDGCNVFGMNLEKELPKELSKLNINGSNKAEGGLDAGKLGRSAMGDGNSGGIATSELPNLLRKLNIGEAKNLANQSENISSSSGSFVNRFIFESSRGNDDDPNDVGMDSTFFSDIQNKLKTFGEVRVSSLDKVPLESNLQERVKGEGIIKSRIPPTETVVDAVDAAPNRAAATADSSSSSSDQQPEANGTSSFISKQSHVATPFSEFRTPNSSDVSFVSSIGEPIKFGATRDTAGFSKVKKKKGKSKQSTIHAHSRFVPDIGSNDDTFLGKQEASEPYSPMDISPYEERLAVNGCSTETSGTSTDANVLDKDHISDVPVSSCLVDNPIDNLDEILISATQHMHVGGGDDNGEANEDVSSYNFDRNVDDKGLVEESMSGAETESFKSATEEIDFIPDDASSSSCRIQASSSSYTDVEVDQWKGVHDAHLLMEATARSSFTFSASSSPQGQSTVMKRKNKKKPGINSGSSSLKLSSSSEESFATARSYLSSEGQSLTSSSLQSINQSIYSAESGRLVGSSPTKGKGTELGSDSVSSTILAAQEACEKWRLRGNQAYASGDALKAEECYTHGMDSVPKDVASRSCSRALMLCYSNRAATRHSLGRMRDAIQDCMMAIALDPNFFKVQVRAANCFLSLGEIDDALQYYKKCLQPGNDVCVDRKITIEASEGLQKVKKVSELISQTELLMRSASKDVKGVLEIIDEALAISPFSERLLQTKAEALFMLQKYEEVIQLCEDTLDSAVKSCTLGNVDSLDSSRLNFKMWRCNLIFKSHFKLGRLEQGLASIERVGISNLGAVFPLVNTACELLRLKTAGNEAFQAGRYTEAIENYAAALSCDVQSCPFAAICFCNRAAAYKASGQILDAIADCSLAMALDENYLKAISRRATLFEMIRDYGQAAADLQRLVSALTKQEEKNTGLGGASNDSLSCVAELKKTCLRLAEIEEEARKDIPLDMYLILGVEPLASISEIKKAYRKAALRHHPDKATQFLSRNDNGNDKMWKTIADEVHKDADRLFKMIGEAYAILSDPVKRLHYDTEEETRKAPKKHAAASTSRMYRDEFNPRFERSARQPHTEAWRYYSSSTGRQARGPETYDWTRHR</sequence>
<reference evidence="2" key="1">
    <citation type="journal article" date="2023" name="Front. Plant Sci.">
        <title>Chromosomal-level genome assembly of Melastoma candidum provides insights into trichome evolution.</title>
        <authorList>
            <person name="Zhong Y."/>
            <person name="Wu W."/>
            <person name="Sun C."/>
            <person name="Zou P."/>
            <person name="Liu Y."/>
            <person name="Dai S."/>
            <person name="Zhou R."/>
        </authorList>
    </citation>
    <scope>NUCLEOTIDE SEQUENCE [LARGE SCALE GENOMIC DNA]</scope>
</reference>
<gene>
    <name evidence="1" type="ORF">MLD38_025358</name>
</gene>
<name>A0ACB9NY04_9MYRT</name>
<protein>
    <submittedName>
        <fullName evidence="1">Uncharacterized protein</fullName>
    </submittedName>
</protein>
<dbReference type="Proteomes" id="UP001057402">
    <property type="component" value="Chromosome 7"/>
</dbReference>
<keyword evidence="2" id="KW-1185">Reference proteome</keyword>
<comment type="caution">
    <text evidence="1">The sequence shown here is derived from an EMBL/GenBank/DDBJ whole genome shotgun (WGS) entry which is preliminary data.</text>
</comment>
<organism evidence="1 2">
    <name type="scientific">Melastoma candidum</name>
    <dbReference type="NCBI Taxonomy" id="119954"/>
    <lineage>
        <taxon>Eukaryota</taxon>
        <taxon>Viridiplantae</taxon>
        <taxon>Streptophyta</taxon>
        <taxon>Embryophyta</taxon>
        <taxon>Tracheophyta</taxon>
        <taxon>Spermatophyta</taxon>
        <taxon>Magnoliopsida</taxon>
        <taxon>eudicotyledons</taxon>
        <taxon>Gunneridae</taxon>
        <taxon>Pentapetalae</taxon>
        <taxon>rosids</taxon>
        <taxon>malvids</taxon>
        <taxon>Myrtales</taxon>
        <taxon>Melastomataceae</taxon>
        <taxon>Melastomatoideae</taxon>
        <taxon>Melastomateae</taxon>
        <taxon>Melastoma</taxon>
    </lineage>
</organism>
<accession>A0ACB9NY04</accession>
<evidence type="ECO:0000313" key="1">
    <source>
        <dbReference type="EMBL" id="KAI4340532.1"/>
    </source>
</evidence>
<evidence type="ECO:0000313" key="2">
    <source>
        <dbReference type="Proteomes" id="UP001057402"/>
    </source>
</evidence>